<protein>
    <submittedName>
        <fullName evidence="1">Uncharacterized protein</fullName>
    </submittedName>
</protein>
<dbReference type="AlphaFoldDB" id="A0A2U3AHU4"/>
<dbReference type="OrthoDB" id="9973868at2"/>
<comment type="caution">
    <text evidence="1">The sequence shown here is derived from an EMBL/GenBank/DDBJ whole genome shotgun (WGS) entry which is preliminary data.</text>
</comment>
<evidence type="ECO:0000313" key="2">
    <source>
        <dbReference type="Proteomes" id="UP000245938"/>
    </source>
</evidence>
<sequence length="123" mass="14154">MFNFRNTQHDKDFHYLLNCYTKYTSSEPTDEWISTSYIISGIGLTDTFLSSLVQDMALNYDSLIEKISILPSAQKNLCRYAIQLSYPGSEKISFNQVVKNIAQDDLKLLLSAVDTHYFHKQLS</sequence>
<gene>
    <name evidence="1" type="ORF">DEX24_15120</name>
</gene>
<keyword evidence="2" id="KW-1185">Reference proteome</keyword>
<evidence type="ECO:0000313" key="1">
    <source>
        <dbReference type="EMBL" id="PWI24123.1"/>
    </source>
</evidence>
<proteinExistence type="predicted"/>
<dbReference type="EMBL" id="QFVR01000028">
    <property type="protein sequence ID" value="PWI24123.1"/>
    <property type="molecule type" value="Genomic_DNA"/>
</dbReference>
<reference evidence="1 2" key="1">
    <citation type="submission" date="2018-05" db="EMBL/GenBank/DDBJ databases">
        <title>Kurthia sibirica genome sequence.</title>
        <authorList>
            <person name="Maclea K.S."/>
            <person name="Goen A.E."/>
        </authorList>
    </citation>
    <scope>NUCLEOTIDE SEQUENCE [LARGE SCALE GENOMIC DNA]</scope>
    <source>
        <strain evidence="1 2">ATCC 49154</strain>
    </source>
</reference>
<dbReference type="RefSeq" id="WP_109307248.1">
    <property type="nucleotide sequence ID" value="NZ_BJUF01000058.1"/>
</dbReference>
<accession>A0A2U3AHU4</accession>
<dbReference type="Proteomes" id="UP000245938">
    <property type="component" value="Unassembled WGS sequence"/>
</dbReference>
<name>A0A2U3AHU4_9BACL</name>
<organism evidence="1 2">
    <name type="scientific">Kurthia sibirica</name>
    <dbReference type="NCBI Taxonomy" id="202750"/>
    <lineage>
        <taxon>Bacteria</taxon>
        <taxon>Bacillati</taxon>
        <taxon>Bacillota</taxon>
        <taxon>Bacilli</taxon>
        <taxon>Bacillales</taxon>
        <taxon>Caryophanaceae</taxon>
        <taxon>Kurthia</taxon>
    </lineage>
</organism>